<dbReference type="Gene3D" id="3.40.640.10">
    <property type="entry name" value="Type I PLP-dependent aspartate aminotransferase-like (Major domain)"/>
    <property type="match status" value="1"/>
</dbReference>
<dbReference type="Proteomes" id="UP001601948">
    <property type="component" value="Unassembled WGS sequence"/>
</dbReference>
<reference evidence="6 7" key="1">
    <citation type="submission" date="2024-10" db="EMBL/GenBank/DDBJ databases">
        <title>The Natural Products Discovery Center: Release of the First 8490 Sequenced Strains for Exploring Actinobacteria Biosynthetic Diversity.</title>
        <authorList>
            <person name="Kalkreuter E."/>
            <person name="Kautsar S.A."/>
            <person name="Yang D."/>
            <person name="Bader C.D."/>
            <person name="Teijaro C.N."/>
            <person name="Fluegel L."/>
            <person name="Davis C.M."/>
            <person name="Simpson J.R."/>
            <person name="Lauterbach L."/>
            <person name="Steele A.D."/>
            <person name="Gui C."/>
            <person name="Meng S."/>
            <person name="Li G."/>
            <person name="Viehrig K."/>
            <person name="Ye F."/>
            <person name="Su P."/>
            <person name="Kiefer A.F."/>
            <person name="Nichols A."/>
            <person name="Cepeda A.J."/>
            <person name="Yan W."/>
            <person name="Fan B."/>
            <person name="Jiang Y."/>
            <person name="Adhikari A."/>
            <person name="Zheng C.-J."/>
            <person name="Schuster L."/>
            <person name="Cowan T.M."/>
            <person name="Smanski M.J."/>
            <person name="Chevrette M.G."/>
            <person name="De Carvalho L.P.S."/>
            <person name="Shen B."/>
        </authorList>
    </citation>
    <scope>NUCLEOTIDE SEQUENCE [LARGE SCALE GENOMIC DNA]</scope>
    <source>
        <strain evidence="6 7">NPDC003040</strain>
    </source>
</reference>
<evidence type="ECO:0000256" key="4">
    <source>
        <dbReference type="RuleBase" id="RU004504"/>
    </source>
</evidence>
<name>A0ABW6QMF5_9NOCA</name>
<dbReference type="InterPro" id="IPR000192">
    <property type="entry name" value="Aminotrans_V_dom"/>
</dbReference>
<evidence type="ECO:0000313" key="7">
    <source>
        <dbReference type="Proteomes" id="UP001601948"/>
    </source>
</evidence>
<keyword evidence="6" id="KW-0032">Aminotransferase</keyword>
<protein>
    <submittedName>
        <fullName evidence="6">Aminotransferase class V-fold PLP-dependent enzyme</fullName>
    </submittedName>
</protein>
<organism evidence="6 7">
    <name type="scientific">Nocardia suismassiliense</name>
    <dbReference type="NCBI Taxonomy" id="2077092"/>
    <lineage>
        <taxon>Bacteria</taxon>
        <taxon>Bacillati</taxon>
        <taxon>Actinomycetota</taxon>
        <taxon>Actinomycetes</taxon>
        <taxon>Mycobacteriales</taxon>
        <taxon>Nocardiaceae</taxon>
        <taxon>Nocardia</taxon>
    </lineage>
</organism>
<evidence type="ECO:0000256" key="1">
    <source>
        <dbReference type="ARBA" id="ARBA00001933"/>
    </source>
</evidence>
<dbReference type="PANTHER" id="PTHR43586:SF24">
    <property type="entry name" value="BLR4730 PROTEIN"/>
    <property type="match status" value="1"/>
</dbReference>
<dbReference type="EMBL" id="JBIAPI010000001">
    <property type="protein sequence ID" value="MFF3222383.1"/>
    <property type="molecule type" value="Genomic_DNA"/>
</dbReference>
<keyword evidence="6" id="KW-0808">Transferase</keyword>
<dbReference type="SUPFAM" id="SSF53383">
    <property type="entry name" value="PLP-dependent transferases"/>
    <property type="match status" value="1"/>
</dbReference>
<dbReference type="PROSITE" id="PS00595">
    <property type="entry name" value="AA_TRANSFER_CLASS_5"/>
    <property type="match status" value="1"/>
</dbReference>
<sequence>MRAPIHLNTAGAGIPAPAVPAAMIRYLSAEAERGPYEAEAAYVYELDTLVYARIARLVGAGMDEIALFPSATDAWCRVVCNLDLPVGSRIWVTPYEYAGNLIALQRLAGRRECVLEIIPCIDGGDLDLDWMRNHLDERVGLVSLVHMPSGAGVVLPVEEVGALLAESSAVYVIDACQTVGQLAIDVGAIGCHLLTAAGRKFLCGPRGSAFAFIARDLWPRIVPPFYDLHAAEVESLTAHRLTADRATRFETAERNCAVVLGLLAAVEHAGVRPKGARPEVYDALVAAVSDTNGTRLFAPGSSRAGIVSFVHDRCSPGRVVQALGKDGVTGWVAQGAHTPLYLGAAGVGQFVRLSPHRDTTPADIDIVAHSLHRAVGSS</sequence>
<dbReference type="GO" id="GO:0008483">
    <property type="term" value="F:transaminase activity"/>
    <property type="evidence" value="ECO:0007669"/>
    <property type="project" value="UniProtKB-KW"/>
</dbReference>
<evidence type="ECO:0000256" key="2">
    <source>
        <dbReference type="ARBA" id="ARBA00022898"/>
    </source>
</evidence>
<dbReference type="InterPro" id="IPR015422">
    <property type="entry name" value="PyrdxlP-dep_Trfase_small"/>
</dbReference>
<evidence type="ECO:0000256" key="3">
    <source>
        <dbReference type="RuleBase" id="RU004075"/>
    </source>
</evidence>
<evidence type="ECO:0000313" key="6">
    <source>
        <dbReference type="EMBL" id="MFF3222383.1"/>
    </source>
</evidence>
<keyword evidence="2" id="KW-0663">Pyridoxal phosphate</keyword>
<proteinExistence type="inferred from homology"/>
<dbReference type="Gene3D" id="3.90.1150.10">
    <property type="entry name" value="Aspartate Aminotransferase, domain 1"/>
    <property type="match status" value="1"/>
</dbReference>
<comment type="cofactor">
    <cofactor evidence="1 4">
        <name>pyridoxal 5'-phosphate</name>
        <dbReference type="ChEBI" id="CHEBI:597326"/>
    </cofactor>
</comment>
<dbReference type="InterPro" id="IPR015421">
    <property type="entry name" value="PyrdxlP-dep_Trfase_major"/>
</dbReference>
<dbReference type="InterPro" id="IPR015424">
    <property type="entry name" value="PyrdxlP-dep_Trfase"/>
</dbReference>
<dbReference type="InterPro" id="IPR020578">
    <property type="entry name" value="Aminotrans_V_PyrdxlP_BS"/>
</dbReference>
<keyword evidence="7" id="KW-1185">Reference proteome</keyword>
<dbReference type="RefSeq" id="WP_387714302.1">
    <property type="nucleotide sequence ID" value="NZ_JBIAPI010000001.1"/>
</dbReference>
<accession>A0ABW6QMF5</accession>
<dbReference type="Pfam" id="PF00266">
    <property type="entry name" value="Aminotran_5"/>
    <property type="match status" value="1"/>
</dbReference>
<gene>
    <name evidence="6" type="ORF">ACFYV7_06270</name>
</gene>
<feature type="domain" description="Aminotransferase class V" evidence="5">
    <location>
        <begin position="29"/>
        <end position="366"/>
    </location>
</feature>
<dbReference type="PANTHER" id="PTHR43586">
    <property type="entry name" value="CYSTEINE DESULFURASE"/>
    <property type="match status" value="1"/>
</dbReference>
<evidence type="ECO:0000259" key="5">
    <source>
        <dbReference type="Pfam" id="PF00266"/>
    </source>
</evidence>
<comment type="caution">
    <text evidence="6">The sequence shown here is derived from an EMBL/GenBank/DDBJ whole genome shotgun (WGS) entry which is preliminary data.</text>
</comment>
<comment type="similarity">
    <text evidence="3">Belongs to the class-V pyridoxal-phosphate-dependent aminotransferase family.</text>
</comment>